<proteinExistence type="inferred from homology"/>
<keyword evidence="2" id="KW-0812">Transmembrane</keyword>
<feature type="transmembrane region" description="Helical" evidence="2">
    <location>
        <begin position="147"/>
        <end position="167"/>
    </location>
</feature>
<dbReference type="Pfam" id="PF00892">
    <property type="entry name" value="EamA"/>
    <property type="match status" value="2"/>
</dbReference>
<dbReference type="AlphaFoldDB" id="A0A399JJA1"/>
<feature type="domain" description="EamA" evidence="3">
    <location>
        <begin position="1"/>
        <end position="132"/>
    </location>
</feature>
<feature type="transmembrane region" description="Helical" evidence="2">
    <location>
        <begin position="116"/>
        <end position="135"/>
    </location>
</feature>
<evidence type="ECO:0000313" key="5">
    <source>
        <dbReference type="Proteomes" id="UP000265419"/>
    </source>
</evidence>
<organism evidence="4 5">
    <name type="scientific">Galactobacter valiniphilus</name>
    <dbReference type="NCBI Taxonomy" id="2676122"/>
    <lineage>
        <taxon>Bacteria</taxon>
        <taxon>Bacillati</taxon>
        <taxon>Actinomycetota</taxon>
        <taxon>Actinomycetes</taxon>
        <taxon>Micrococcales</taxon>
        <taxon>Micrococcaceae</taxon>
        <taxon>Galactobacter</taxon>
    </lineage>
</organism>
<reference evidence="4 5" key="1">
    <citation type="submission" date="2018-07" db="EMBL/GenBank/DDBJ databases">
        <title>Arthrobacter sp. nov., isolated from raw cow's milk with high bacterial count.</title>
        <authorList>
            <person name="Hahne J."/>
            <person name="Isele D."/>
            <person name="Lipski A."/>
        </authorList>
    </citation>
    <scope>NUCLEOTIDE SEQUENCE [LARGE SCALE GENOMIC DNA]</scope>
    <source>
        <strain evidence="4 5">JZ R-35</strain>
    </source>
</reference>
<evidence type="ECO:0000256" key="1">
    <source>
        <dbReference type="ARBA" id="ARBA00007362"/>
    </source>
</evidence>
<feature type="transmembrane region" description="Helical" evidence="2">
    <location>
        <begin position="173"/>
        <end position="195"/>
    </location>
</feature>
<evidence type="ECO:0000259" key="3">
    <source>
        <dbReference type="Pfam" id="PF00892"/>
    </source>
</evidence>
<evidence type="ECO:0000256" key="2">
    <source>
        <dbReference type="SAM" id="Phobius"/>
    </source>
</evidence>
<sequence length="294" mass="28925">MFGVLLALAASVAWGGSDFVGGLATRRSSALRATVWTFVGAVLISALAVMVQGGAWSATAVLSGVAAGVACVVGYLAFFGALATAPMGPVTAVVGATEALVPVGVALAIGHGGLGWLGWIGVAVAVLGGVVIGLAERGEGRASALNLLLALVGGLGFGLTVVFMNLAPEESGAVLPLVEMSVGLLLLGGLALWITRSRGLSGALQRAGLSHPGAPRSALAAGQAITAGVLFGLANLLLMAALWIGPLAAVGVAVSMYPVTTTVLGWLVLKEKLTRVHLVGLAAALLGCALLALG</sequence>
<evidence type="ECO:0000313" key="4">
    <source>
        <dbReference type="EMBL" id="RII42536.1"/>
    </source>
</evidence>
<keyword evidence="2" id="KW-1133">Transmembrane helix</keyword>
<dbReference type="Proteomes" id="UP000265419">
    <property type="component" value="Unassembled WGS sequence"/>
</dbReference>
<accession>A0A399JJA1</accession>
<dbReference type="GO" id="GO:0016020">
    <property type="term" value="C:membrane"/>
    <property type="evidence" value="ECO:0007669"/>
    <property type="project" value="InterPro"/>
</dbReference>
<feature type="transmembrane region" description="Helical" evidence="2">
    <location>
        <begin position="276"/>
        <end position="293"/>
    </location>
</feature>
<comment type="caution">
    <text evidence="4">The sequence shown here is derived from an EMBL/GenBank/DDBJ whole genome shotgun (WGS) entry which is preliminary data.</text>
</comment>
<keyword evidence="5" id="KW-1185">Reference proteome</keyword>
<protein>
    <recommendedName>
        <fullName evidence="3">EamA domain-containing protein</fullName>
    </recommendedName>
</protein>
<keyword evidence="2" id="KW-0472">Membrane</keyword>
<comment type="similarity">
    <text evidence="1">Belongs to the EamA transporter family.</text>
</comment>
<name>A0A399JJA1_9MICC</name>
<gene>
    <name evidence="4" type="ORF">DWB68_07250</name>
</gene>
<feature type="transmembrane region" description="Helical" evidence="2">
    <location>
        <begin position="247"/>
        <end position="269"/>
    </location>
</feature>
<feature type="transmembrane region" description="Helical" evidence="2">
    <location>
        <begin position="31"/>
        <end position="51"/>
    </location>
</feature>
<feature type="transmembrane region" description="Helical" evidence="2">
    <location>
        <begin position="216"/>
        <end position="241"/>
    </location>
</feature>
<dbReference type="Gene3D" id="1.10.3730.20">
    <property type="match status" value="1"/>
</dbReference>
<dbReference type="InterPro" id="IPR000620">
    <property type="entry name" value="EamA_dom"/>
</dbReference>
<feature type="domain" description="EamA" evidence="3">
    <location>
        <begin position="147"/>
        <end position="292"/>
    </location>
</feature>
<feature type="transmembrane region" description="Helical" evidence="2">
    <location>
        <begin position="58"/>
        <end position="83"/>
    </location>
</feature>
<dbReference type="RefSeq" id="WP_119424478.1">
    <property type="nucleotide sequence ID" value="NZ_QQXK01000011.1"/>
</dbReference>
<dbReference type="SUPFAM" id="SSF103481">
    <property type="entry name" value="Multidrug resistance efflux transporter EmrE"/>
    <property type="match status" value="1"/>
</dbReference>
<dbReference type="EMBL" id="QQXK01000011">
    <property type="protein sequence ID" value="RII42536.1"/>
    <property type="molecule type" value="Genomic_DNA"/>
</dbReference>
<dbReference type="InterPro" id="IPR037185">
    <property type="entry name" value="EmrE-like"/>
</dbReference>